<reference evidence="1 2" key="1">
    <citation type="journal article" date="2019" name="Sci. Rep.">
        <title>Orb-weaving spider Araneus ventricosus genome elucidates the spidroin gene catalogue.</title>
        <authorList>
            <person name="Kono N."/>
            <person name="Nakamura H."/>
            <person name="Ohtoshi R."/>
            <person name="Moran D.A.P."/>
            <person name="Shinohara A."/>
            <person name="Yoshida Y."/>
            <person name="Fujiwara M."/>
            <person name="Mori M."/>
            <person name="Tomita M."/>
            <person name="Arakawa K."/>
        </authorList>
    </citation>
    <scope>NUCLEOTIDE SEQUENCE [LARGE SCALE GENOMIC DNA]</scope>
</reference>
<evidence type="ECO:0000313" key="2">
    <source>
        <dbReference type="Proteomes" id="UP000499080"/>
    </source>
</evidence>
<evidence type="ECO:0000313" key="1">
    <source>
        <dbReference type="EMBL" id="GBN44976.1"/>
    </source>
</evidence>
<gene>
    <name evidence="1" type="ORF">AVEN_140414_1</name>
</gene>
<name>A0A4Y2P4N9_ARAVE</name>
<accession>A0A4Y2P4N9</accession>
<comment type="caution">
    <text evidence="1">The sequence shown here is derived from an EMBL/GenBank/DDBJ whole genome shotgun (WGS) entry which is preliminary data.</text>
</comment>
<keyword evidence="2" id="KW-1185">Reference proteome</keyword>
<dbReference type="EMBL" id="BGPR01010228">
    <property type="protein sequence ID" value="GBN44976.1"/>
    <property type="molecule type" value="Genomic_DNA"/>
</dbReference>
<proteinExistence type="predicted"/>
<dbReference type="Proteomes" id="UP000499080">
    <property type="component" value="Unassembled WGS sequence"/>
</dbReference>
<sequence>MSGINVEEYLTADDDFVVFEVVTEEDNPFRLRFLSRIKDEMGNDDEEDDDTDTSQFSWTSLCRLQSGVAPVGRVGGQGPLSGMLAPPPVRKIFVPRSRNGVLN</sequence>
<protein>
    <submittedName>
        <fullName evidence="1">Uncharacterized protein</fullName>
    </submittedName>
</protein>
<organism evidence="1 2">
    <name type="scientific">Araneus ventricosus</name>
    <name type="common">Orbweaver spider</name>
    <name type="synonym">Epeira ventricosa</name>
    <dbReference type="NCBI Taxonomy" id="182803"/>
    <lineage>
        <taxon>Eukaryota</taxon>
        <taxon>Metazoa</taxon>
        <taxon>Ecdysozoa</taxon>
        <taxon>Arthropoda</taxon>
        <taxon>Chelicerata</taxon>
        <taxon>Arachnida</taxon>
        <taxon>Araneae</taxon>
        <taxon>Araneomorphae</taxon>
        <taxon>Entelegynae</taxon>
        <taxon>Araneoidea</taxon>
        <taxon>Araneidae</taxon>
        <taxon>Araneus</taxon>
    </lineage>
</organism>
<dbReference type="AlphaFoldDB" id="A0A4Y2P4N9"/>